<gene>
    <name evidence="4" type="ORF">NG895_00635</name>
</gene>
<name>A0A9X2JE92_9BACT</name>
<keyword evidence="5" id="KW-1185">Reference proteome</keyword>
<dbReference type="PROSITE" id="PS00018">
    <property type="entry name" value="EF_HAND_1"/>
    <property type="match status" value="1"/>
</dbReference>
<accession>A0A9X2JE92</accession>
<evidence type="ECO:0000256" key="1">
    <source>
        <dbReference type="SAM" id="MobiDB-lite"/>
    </source>
</evidence>
<dbReference type="RefSeq" id="WP_252850501.1">
    <property type="nucleotide sequence ID" value="NZ_JAMXLR010000003.1"/>
</dbReference>
<dbReference type="InterPro" id="IPR013424">
    <property type="entry name" value="Ice-binding_C"/>
</dbReference>
<feature type="signal peptide" evidence="2">
    <location>
        <begin position="1"/>
        <end position="24"/>
    </location>
</feature>
<sequence>MGCSHSLRLIAALTVLLAAREAAALNILSPGDPILAIDLDASTGSDVRDGQLADLLLDGDSGTKTLNRGGDNAGFIVTPSSSSIVQSFVMTTANDAEGRDPAEYLLYGTNDPITSTEASNGRDEDWTLISMGDLALPSARQTIAEPVGFSNAVSYASYKMVWPSMKDPGQNLTQLADIGFYSSLDGTGSNLLSFGNPIISIRDVDYTSQSRTGSGGGTQEAPQAIDQNYGTKYLNFGKENSGFIVTPSKGSYAVTSFQLTTANDIPDRDPTSWELYGTNDPITSTDNSAGNEENWTLIDSGEVELPTDRTANGPIVEVNNTAGAFSSYRMVFPTLRNAGATNSMQIAEVEFFIDDPATLVVDRSSGEVMIRADQDVTFSGYSLSSTSSQIINIAGWQSVAASGGDPGDTWLEDPDSSEAKVSEADTAGGDDNGITLAAGATYSLGNLWSIAPSSYEDLIFQLLDENGAAIADGVEYVGDEIVAGDYTGDGVVDFNDWQVFRQGYGSDYLDATAAQAYLGGDLDGDFDSDQYDFQMLVTSAGGMAALFGTAVPEPSSVALVAVAAALGMVQMRRRAAAALATAAVLIVGVLATTDNAAAQEFSVVGGLPSITIPEGQANDQETQGPEKLFDDTYLDEGNNINTELFLLDYNDLTADLDQYAGDGVGPMTLFMDYGSSVSANWFAYAQRSGADPTADRVGKFEFWFSNSDFGGVLPGTSPDASFSLGATDDRLLNSKLYPFTLSGTHAGRYVAVRLTASEVSTSRPTNNIGGHEFRLLSGPGDVVLKIDRASGEMTLSNNEAGATGIEMRNITISSAGGGLLPGEFDGIGGDTASFPLGNGTGNGWEIGGGSSESRLVEGYWSDGSTLAAGTTGLSLGAGYNALLRSEDVVLQWMNSDGDVYDARVMYTGVAPQLLFGDYNDDGMVDIADYTVWRNHLGSSTALPNDPTEGVDGDDYTRWRDNFGAVGTPSAAMLAVPEPTSLGLLLGACGLLGLTAARRKK</sequence>
<dbReference type="NCBIfam" id="TIGR02595">
    <property type="entry name" value="PEP_CTERM"/>
    <property type="match status" value="2"/>
</dbReference>
<organism evidence="4 5">
    <name type="scientific">Aeoliella straminimaris</name>
    <dbReference type="NCBI Taxonomy" id="2954799"/>
    <lineage>
        <taxon>Bacteria</taxon>
        <taxon>Pseudomonadati</taxon>
        <taxon>Planctomycetota</taxon>
        <taxon>Planctomycetia</taxon>
        <taxon>Pirellulales</taxon>
        <taxon>Lacipirellulaceae</taxon>
        <taxon>Aeoliella</taxon>
    </lineage>
</organism>
<keyword evidence="2" id="KW-0732">Signal</keyword>
<dbReference type="EMBL" id="JAMXLR010000003">
    <property type="protein sequence ID" value="MCO6042401.1"/>
    <property type="molecule type" value="Genomic_DNA"/>
</dbReference>
<dbReference type="Pfam" id="PF07589">
    <property type="entry name" value="PEP-CTERM"/>
    <property type="match status" value="1"/>
</dbReference>
<evidence type="ECO:0000313" key="5">
    <source>
        <dbReference type="Proteomes" id="UP001155241"/>
    </source>
</evidence>
<evidence type="ECO:0000256" key="2">
    <source>
        <dbReference type="SAM" id="SignalP"/>
    </source>
</evidence>
<evidence type="ECO:0000259" key="3">
    <source>
        <dbReference type="Pfam" id="PF07589"/>
    </source>
</evidence>
<proteinExistence type="predicted"/>
<reference evidence="4" key="1">
    <citation type="submission" date="2022-06" db="EMBL/GenBank/DDBJ databases">
        <title>Aeoliella straminimaris, a novel planctomycete from sediments.</title>
        <authorList>
            <person name="Vitorino I.R."/>
            <person name="Lage O.M."/>
        </authorList>
    </citation>
    <scope>NUCLEOTIDE SEQUENCE</scope>
    <source>
        <strain evidence="4">ICT_H6.2</strain>
    </source>
</reference>
<protein>
    <submittedName>
        <fullName evidence="4">PEP-CTERM sorting domain-containing protein</fullName>
    </submittedName>
</protein>
<feature type="domain" description="Ice-binding protein C-terminal" evidence="3">
    <location>
        <begin position="974"/>
        <end position="999"/>
    </location>
</feature>
<dbReference type="Gene3D" id="2.60.120.260">
    <property type="entry name" value="Galactose-binding domain-like"/>
    <property type="match status" value="1"/>
</dbReference>
<evidence type="ECO:0000313" key="4">
    <source>
        <dbReference type="EMBL" id="MCO6042401.1"/>
    </source>
</evidence>
<comment type="caution">
    <text evidence="4">The sequence shown here is derived from an EMBL/GenBank/DDBJ whole genome shotgun (WGS) entry which is preliminary data.</text>
</comment>
<feature type="region of interest" description="Disordered" evidence="1">
    <location>
        <begin position="404"/>
        <end position="428"/>
    </location>
</feature>
<feature type="chain" id="PRO_5040924236" evidence="2">
    <location>
        <begin position="25"/>
        <end position="1000"/>
    </location>
</feature>
<dbReference type="AlphaFoldDB" id="A0A9X2JE92"/>
<dbReference type="Proteomes" id="UP001155241">
    <property type="component" value="Unassembled WGS sequence"/>
</dbReference>
<dbReference type="InterPro" id="IPR018247">
    <property type="entry name" value="EF_Hand_1_Ca_BS"/>
</dbReference>